<keyword evidence="1" id="KW-0812">Transmembrane</keyword>
<feature type="transmembrane region" description="Helical" evidence="1">
    <location>
        <begin position="88"/>
        <end position="108"/>
    </location>
</feature>
<gene>
    <name evidence="2" type="primary">LgM4147LRVhigh.33.01950.00560</name>
    <name evidence="2" type="ORF">BN36_3360420</name>
</gene>
<evidence type="ECO:0000256" key="1">
    <source>
        <dbReference type="SAM" id="Phobius"/>
    </source>
</evidence>
<keyword evidence="1" id="KW-1133">Transmembrane helix</keyword>
<protein>
    <submittedName>
        <fullName evidence="2">Uncharacterized protein</fullName>
    </submittedName>
</protein>
<proteinExistence type="predicted"/>
<keyword evidence="1" id="KW-0472">Membrane</keyword>
<reference evidence="2" key="1">
    <citation type="submission" date="2012-08" db="EMBL/GenBank/DDBJ databases">
        <title>Comparative genomics of metastatic and non-metastatic Leishmania guyanensis provides insights into polygenic factors involved in Leishmania RNA virus infection.</title>
        <authorList>
            <person name="Smith D."/>
            <person name="Hertz-Fowler C."/>
            <person name="Martin R."/>
            <person name="Dickens N."/>
            <person name="Fasel N."/>
            <person name="Falquet L."/>
            <person name="Beverley S."/>
            <person name="Zangger H."/>
            <person name="Calderon-Copete S."/>
            <person name="Mottram J."/>
            <person name="Xenarios I."/>
        </authorList>
    </citation>
    <scope>NUCLEOTIDE SEQUENCE</scope>
    <source>
        <strain evidence="2">MHOM/BR/75/M4147/SSU:IR2SAT-LUC</strain>
    </source>
</reference>
<dbReference type="EMBL" id="CALQ01001589">
    <property type="protein sequence ID" value="CCM18553.1"/>
    <property type="molecule type" value="Genomic_DNA"/>
</dbReference>
<feature type="transmembrane region" description="Helical" evidence="1">
    <location>
        <begin position="34"/>
        <end position="55"/>
    </location>
</feature>
<name>A0A1E1J4P4_LEIGU</name>
<dbReference type="AlphaFoldDB" id="A0A1E1J4P4"/>
<sequence>MELQVLRWFHWYYRDVSETATIDENDQTFLRASLATLMLGFGGITFIWYTSFVYVDHQDKDVSLKRHNKRWVDRAVNRLKFRVDRRCANFQCLLWKLYFVLQLVPAYVPLPLLLLPEETGDGE</sequence>
<organism evidence="2">
    <name type="scientific">Leishmania guyanensis</name>
    <dbReference type="NCBI Taxonomy" id="5670"/>
    <lineage>
        <taxon>Eukaryota</taxon>
        <taxon>Discoba</taxon>
        <taxon>Euglenozoa</taxon>
        <taxon>Kinetoplastea</taxon>
        <taxon>Metakinetoplastina</taxon>
        <taxon>Trypanosomatida</taxon>
        <taxon>Trypanosomatidae</taxon>
        <taxon>Leishmaniinae</taxon>
        <taxon>Leishmania</taxon>
        <taxon>Leishmania guyanensis species complex</taxon>
    </lineage>
</organism>
<evidence type="ECO:0000313" key="2">
    <source>
        <dbReference type="EMBL" id="CCM18553.1"/>
    </source>
</evidence>
<accession>A0A1E1J4P4</accession>